<dbReference type="Gene3D" id="3.30.420.10">
    <property type="entry name" value="Ribonuclease H-like superfamily/Ribonuclease H"/>
    <property type="match status" value="1"/>
</dbReference>
<proteinExistence type="predicted"/>
<sequence>MKRLRIEALYRKPNTSKPTPGHKIYPYLLRGLTIDRPNQVWAIDITYVPMARGFVYLAAIIDWFSRRVLSWRLSITMEADVSRRGSGGSTRPARQAGDLQQRPGFAVHEPRLHQRAAGGGDRHQHGRPRRVARQRPRRTAVAVGQIRGDLSARLRQRQHGARLWSAPTEVVRPLVWLLSLEDGRHGQAPEARGDRRQATAGGCADLPGPERLRRHPRPRREFSDVLPVAA</sequence>
<feature type="compositionally biased region" description="Basic and acidic residues" evidence="1">
    <location>
        <begin position="185"/>
        <end position="197"/>
    </location>
</feature>
<evidence type="ECO:0000259" key="2">
    <source>
        <dbReference type="Pfam" id="PF00665"/>
    </source>
</evidence>
<evidence type="ECO:0000313" key="3">
    <source>
        <dbReference type="EMBL" id="BAM13936.1"/>
    </source>
</evidence>
<evidence type="ECO:0000256" key="1">
    <source>
        <dbReference type="SAM" id="MobiDB-lite"/>
    </source>
</evidence>
<dbReference type="InterPro" id="IPR036397">
    <property type="entry name" value="RNaseH_sf"/>
</dbReference>
<feature type="compositionally biased region" description="Basic residues" evidence="1">
    <location>
        <begin position="124"/>
        <end position="138"/>
    </location>
</feature>
<feature type="region of interest" description="Disordered" evidence="1">
    <location>
        <begin position="82"/>
        <end position="139"/>
    </location>
</feature>
<reference evidence="3" key="1">
    <citation type="submission" date="2012-04" db="EMBL/GenBank/DDBJ databases">
        <title>Nucleotide sequence of Pseudomonas sp. K-62 plasmid pMR68 containing mercury resistance genes.</title>
        <authorList>
            <person name="Kiyono M."/>
            <person name="Mochizuki Y."/>
            <person name="Koizawa K."/>
            <person name="Sone Y."/>
            <person name="Nakamura R."/>
            <person name="Pan-Hou H."/>
            <person name="Sakabe K."/>
        </authorList>
    </citation>
    <scope>NUCLEOTIDE SEQUENCE</scope>
    <source>
        <strain evidence="3">K-62</strain>
        <plasmid evidence="3">pMR68</plasmid>
    </source>
</reference>
<dbReference type="AlphaFoldDB" id="I2FG01"/>
<geneLocation type="plasmid" evidence="3">
    <name>pMR68</name>
</geneLocation>
<dbReference type="GO" id="GO:0003676">
    <property type="term" value="F:nucleic acid binding"/>
    <property type="evidence" value="ECO:0007669"/>
    <property type="project" value="InterPro"/>
</dbReference>
<organism evidence="3">
    <name type="scientific">Pseudomonas sp. K-62</name>
    <dbReference type="NCBI Taxonomy" id="76885"/>
    <lineage>
        <taxon>Bacteria</taxon>
        <taxon>Pseudomonadati</taxon>
        <taxon>Pseudomonadota</taxon>
        <taxon>Gammaproteobacteria</taxon>
        <taxon>Pseudomonadales</taxon>
        <taxon>Pseudomonadaceae</taxon>
        <taxon>Pseudomonas</taxon>
    </lineage>
</organism>
<dbReference type="SUPFAM" id="SSF53098">
    <property type="entry name" value="Ribonuclease H-like"/>
    <property type="match status" value="1"/>
</dbReference>
<dbReference type="InterPro" id="IPR001584">
    <property type="entry name" value="Integrase_cat-core"/>
</dbReference>
<name>I2FG01_9PSED</name>
<dbReference type="GO" id="GO:0015074">
    <property type="term" value="P:DNA integration"/>
    <property type="evidence" value="ECO:0007669"/>
    <property type="project" value="InterPro"/>
</dbReference>
<dbReference type="InterPro" id="IPR012337">
    <property type="entry name" value="RNaseH-like_sf"/>
</dbReference>
<dbReference type="EMBL" id="AB714582">
    <property type="protein sequence ID" value="BAM13936.1"/>
    <property type="molecule type" value="Genomic_DNA"/>
</dbReference>
<dbReference type="PANTHER" id="PTHR46889">
    <property type="entry name" value="TRANSPOSASE INSF FOR INSERTION SEQUENCE IS3B-RELATED"/>
    <property type="match status" value="1"/>
</dbReference>
<dbReference type="Pfam" id="PF00665">
    <property type="entry name" value="rve"/>
    <property type="match status" value="1"/>
</dbReference>
<accession>I2FG01</accession>
<feature type="region of interest" description="Disordered" evidence="1">
    <location>
        <begin position="185"/>
        <end position="230"/>
    </location>
</feature>
<protein>
    <submittedName>
        <fullName evidence="3">Integrase catalytic protein</fullName>
    </submittedName>
</protein>
<dbReference type="InterPro" id="IPR050900">
    <property type="entry name" value="Transposase_IS3/IS150/IS904"/>
</dbReference>
<feature type="domain" description="Integrase catalytic" evidence="2">
    <location>
        <begin position="36"/>
        <end position="80"/>
    </location>
</feature>
<keyword evidence="3" id="KW-0614">Plasmid</keyword>